<protein>
    <recommendedName>
        <fullName evidence="1">DUF2087 domain-containing protein</fullName>
    </recommendedName>
</protein>
<dbReference type="InterPro" id="IPR018656">
    <property type="entry name" value="DUF2087"/>
</dbReference>
<comment type="caution">
    <text evidence="2">The sequence shown here is derived from an EMBL/GenBank/DDBJ whole genome shotgun (WGS) entry which is preliminary data.</text>
</comment>
<dbReference type="RefSeq" id="WP_231955001.1">
    <property type="nucleotide sequence ID" value="NZ_CACRYJ010000014.1"/>
</dbReference>
<evidence type="ECO:0000259" key="1">
    <source>
        <dbReference type="Pfam" id="PF09860"/>
    </source>
</evidence>
<feature type="domain" description="DUF2087" evidence="1">
    <location>
        <begin position="97"/>
        <end position="165"/>
    </location>
</feature>
<evidence type="ECO:0000313" key="3">
    <source>
        <dbReference type="Proteomes" id="UP000419743"/>
    </source>
</evidence>
<evidence type="ECO:0000313" key="2">
    <source>
        <dbReference type="EMBL" id="VZO35605.1"/>
    </source>
</evidence>
<gene>
    <name evidence="2" type="ORF">HALOF300_00803</name>
</gene>
<name>A0A7M4DFB2_9MICO</name>
<organism evidence="2 3">
    <name type="scientific">Occultella aeris</name>
    <dbReference type="NCBI Taxonomy" id="2761496"/>
    <lineage>
        <taxon>Bacteria</taxon>
        <taxon>Bacillati</taxon>
        <taxon>Actinomycetota</taxon>
        <taxon>Actinomycetes</taxon>
        <taxon>Micrococcales</taxon>
        <taxon>Ruaniaceae</taxon>
        <taxon>Occultella</taxon>
    </lineage>
</organism>
<dbReference type="EMBL" id="CACRYJ010000014">
    <property type="protein sequence ID" value="VZO35605.1"/>
    <property type="molecule type" value="Genomic_DNA"/>
</dbReference>
<proteinExistence type="predicted"/>
<dbReference type="AlphaFoldDB" id="A0A7M4DFB2"/>
<sequence length="171" mass="18870">MAEHLDQADWRPILAAMANPNARRLFAAIVLDESTGSIGLSPSKQRQATAMLVRAGLVREVEGRLVQQPEVFGRVLAAATEPRASGPERFLNERGEIDRYPYDATERHALLRLVADRALAVDEVVSEPELNERLAAFGPDAAALRRALVDEEILERTRSGSEYARTHDASE</sequence>
<reference evidence="2 3" key="1">
    <citation type="submission" date="2019-11" db="EMBL/GenBank/DDBJ databases">
        <authorList>
            <person name="Criscuolo A."/>
        </authorList>
    </citation>
    <scope>NUCLEOTIDE SEQUENCE [LARGE SCALE GENOMIC DNA]</scope>
    <source>
        <strain evidence="2">CIP111667</strain>
    </source>
</reference>
<dbReference type="Pfam" id="PF09860">
    <property type="entry name" value="DUF2087"/>
    <property type="match status" value="1"/>
</dbReference>
<keyword evidence="3" id="KW-1185">Reference proteome</keyword>
<accession>A0A7M4DFB2</accession>
<dbReference type="Proteomes" id="UP000419743">
    <property type="component" value="Unassembled WGS sequence"/>
</dbReference>